<reference evidence="1" key="1">
    <citation type="journal article" date="2015" name="Nature">
        <title>Complex archaea that bridge the gap between prokaryotes and eukaryotes.</title>
        <authorList>
            <person name="Spang A."/>
            <person name="Saw J.H."/>
            <person name="Jorgensen S.L."/>
            <person name="Zaremba-Niedzwiedzka K."/>
            <person name="Martijn J."/>
            <person name="Lind A.E."/>
            <person name="van Eijk R."/>
            <person name="Schleper C."/>
            <person name="Guy L."/>
            <person name="Ettema T.J."/>
        </authorList>
    </citation>
    <scope>NUCLEOTIDE SEQUENCE</scope>
</reference>
<accession>A0A0F8XY01</accession>
<proteinExistence type="predicted"/>
<comment type="caution">
    <text evidence="1">The sequence shown here is derived from an EMBL/GenBank/DDBJ whole genome shotgun (WGS) entry which is preliminary data.</text>
</comment>
<dbReference type="EMBL" id="LAZR01060203">
    <property type="protein sequence ID" value="KKK66175.1"/>
    <property type="molecule type" value="Genomic_DNA"/>
</dbReference>
<protein>
    <submittedName>
        <fullName evidence="1">Uncharacterized protein</fullName>
    </submittedName>
</protein>
<gene>
    <name evidence="1" type="ORF">LCGC14_2966720</name>
</gene>
<sequence length="249" mass="26469">GGEETTLARIEVSHDGSADDEKGKIVISVNDGNDGDTPTSRFKIDAAGTTHIGDGTNEIQISATGDMLFVGTATVFNDIVISLSAARVPAANAPTWSNFISNLNAYTYGLNDFQEFTSEIDHSYKEGSTIEFHVHGATNGLEGVDKTIKFEIEYELIDNQTSGDFGDVYTGTTIINGEIIIPASTADKTSWVVNVGTDASGNFLQSSTLKGRVRRIASTGTEPASDPFVIQVGIHIEEDTVGSRTVLAK</sequence>
<name>A0A0F8XY01_9ZZZZ</name>
<evidence type="ECO:0000313" key="1">
    <source>
        <dbReference type="EMBL" id="KKK66175.1"/>
    </source>
</evidence>
<organism evidence="1">
    <name type="scientific">marine sediment metagenome</name>
    <dbReference type="NCBI Taxonomy" id="412755"/>
    <lineage>
        <taxon>unclassified sequences</taxon>
        <taxon>metagenomes</taxon>
        <taxon>ecological metagenomes</taxon>
    </lineage>
</organism>
<dbReference type="AlphaFoldDB" id="A0A0F8XY01"/>
<feature type="non-terminal residue" evidence="1">
    <location>
        <position position="1"/>
    </location>
</feature>